<dbReference type="InterPro" id="IPR010678">
    <property type="entry name" value="UTP25"/>
</dbReference>
<feature type="domain" description="UTP25 C-terminal" evidence="9">
    <location>
        <begin position="497"/>
        <end position="704"/>
    </location>
</feature>
<dbReference type="InterPro" id="IPR053940">
    <property type="entry name" value="UTP25_NTPase-like"/>
</dbReference>
<keyword evidence="6 7" id="KW-0687">Ribonucleoprotein</keyword>
<comment type="function">
    <text evidence="1 7">DEAD-box RNA helicase-like protein required for pre-18S rRNA processing, specifically at sites A0, A1, and A2.</text>
</comment>
<dbReference type="PANTHER" id="PTHR12933:SF0">
    <property type="entry name" value="U3 SMALL NUCLEOLAR RNA-ASSOCIATED PROTEIN 25 HOMOLOG"/>
    <property type="match status" value="1"/>
</dbReference>
<comment type="caution">
    <text evidence="11">The sequence shown here is derived from an EMBL/GenBank/DDBJ whole genome shotgun (WGS) entry which is preliminary data.</text>
</comment>
<dbReference type="GeneID" id="39585457"/>
<evidence type="ECO:0000313" key="12">
    <source>
        <dbReference type="Proteomes" id="UP000279236"/>
    </source>
</evidence>
<evidence type="ECO:0000259" key="10">
    <source>
        <dbReference type="Pfam" id="PF22916"/>
    </source>
</evidence>
<sequence length="705" mass="77966">MTAPEVKLLTLLNVSAIKRPRTLDQPGGFRSPSASRAQSTSGDGDDSMPVKRRRSVVWGGEIGPSGTTYGKGKGKGKADKSDKSKVSAVAVDEESGEDDSADEAGEERDGDDSEDEETTEDTFNTHFGAEPRGLEQAVKTDEWTTSRRTLKGLGRIVEQVPAGLEVSDGKARLVPAIATAVKERAATAPLVPTFVSQLGSYADLYAHSLDGQADGRETAAFAPTATREALRAATAAHAVNHVLKTRRRIVRNNERLAHAADAGNDIESPRDQSFTRPKVLFLLPTRASALHWLREHVFPLAGAGTQIENRRPFEASFGLPQDEVDPLEKNENGLPIDHLENFRGNTDDNFRFGVKITRKAWRVVMPPVNEAKLMDCDFLVASPLAIKMAADKEDSTDVLASIEIFVVDGMDVMEMQNWDHVQYVISHMNEIPKSPHGCDFSRVKPWYLEGNAAHLRQTLLFSRYDMPESRAIARGCKNMAGKRRIDAAASGSLPGVLEKVRPGVRQVFERIDVDVPKGKGGMSGEAAAEEADARLEWFTKKTIPQLLRSAVSRQQTLVVVPSYFDFVRVTNYLRKSDSVSYAAISEYSSNSEISRARTLFFKGKKAFLIVTERFHFYRRYRLRGAKTVVFYQLPSHASFYAELLATPFIPNREAEAAGFDEAVDPSEISSRVLLSRFDVLRLERVVGVNDARRMLGSAEARFEFI</sequence>
<gene>
    <name evidence="11" type="primary">UTP25</name>
    <name evidence="11" type="ORF">EHS24_000914</name>
</gene>
<evidence type="ECO:0000256" key="6">
    <source>
        <dbReference type="ARBA" id="ARBA00023274"/>
    </source>
</evidence>
<dbReference type="GO" id="GO:0034511">
    <property type="term" value="F:U3 snoRNA binding"/>
    <property type="evidence" value="ECO:0007669"/>
    <property type="project" value="InterPro"/>
</dbReference>
<name>A0A427YBI4_9TREE</name>
<evidence type="ECO:0000256" key="7">
    <source>
        <dbReference type="RuleBase" id="RU365070"/>
    </source>
</evidence>
<feature type="compositionally biased region" description="Basic and acidic residues" evidence="8">
    <location>
        <begin position="76"/>
        <end position="85"/>
    </location>
</feature>
<dbReference type="OrthoDB" id="10264378at2759"/>
<dbReference type="Pfam" id="PF06862">
    <property type="entry name" value="Utp25_C"/>
    <property type="match status" value="1"/>
</dbReference>
<dbReference type="GO" id="GO:0000462">
    <property type="term" value="P:maturation of SSU-rRNA from tricistronic rRNA transcript (SSU-rRNA, 5.8S rRNA, LSU-rRNA)"/>
    <property type="evidence" value="ECO:0007669"/>
    <property type="project" value="TreeGrafter"/>
</dbReference>
<dbReference type="GO" id="GO:0019843">
    <property type="term" value="F:rRNA binding"/>
    <property type="evidence" value="ECO:0007669"/>
    <property type="project" value="TreeGrafter"/>
</dbReference>
<dbReference type="PANTHER" id="PTHR12933">
    <property type="entry name" value="ORF PROTEIN-RELATED"/>
    <property type="match status" value="1"/>
</dbReference>
<evidence type="ECO:0000256" key="2">
    <source>
        <dbReference type="ARBA" id="ARBA00004604"/>
    </source>
</evidence>
<dbReference type="RefSeq" id="XP_028480582.1">
    <property type="nucleotide sequence ID" value="XM_028616725.1"/>
</dbReference>
<protein>
    <recommendedName>
        <fullName evidence="4 7">U3 small nucleolar RNA-associated protein 25</fullName>
        <shortName evidence="7">U3 snoRNA-associated protein 25</shortName>
    </recommendedName>
</protein>
<dbReference type="Pfam" id="PF22916">
    <property type="entry name" value="UTP25_NTPase-like"/>
    <property type="match status" value="1"/>
</dbReference>
<feature type="compositionally biased region" description="Polar residues" evidence="8">
    <location>
        <begin position="32"/>
        <end position="42"/>
    </location>
</feature>
<evidence type="ECO:0000259" key="9">
    <source>
        <dbReference type="Pfam" id="PF06862"/>
    </source>
</evidence>
<feature type="domain" description="UTP25 NTP hydrolase-like" evidence="10">
    <location>
        <begin position="226"/>
        <end position="482"/>
    </location>
</feature>
<evidence type="ECO:0000256" key="3">
    <source>
        <dbReference type="ARBA" id="ARBA00009223"/>
    </source>
</evidence>
<dbReference type="GO" id="GO:0032040">
    <property type="term" value="C:small-subunit processome"/>
    <property type="evidence" value="ECO:0007669"/>
    <property type="project" value="TreeGrafter"/>
</dbReference>
<evidence type="ECO:0000256" key="5">
    <source>
        <dbReference type="ARBA" id="ARBA00023242"/>
    </source>
</evidence>
<comment type="subunit">
    <text evidence="7">Component of the ribosomal small subunit (SSU) processome composed of at least 40 protein subunits and snoRNA U3.</text>
</comment>
<dbReference type="InterPro" id="IPR053939">
    <property type="entry name" value="UTP25_C"/>
</dbReference>
<organism evidence="11 12">
    <name type="scientific">Apiotrichum porosum</name>
    <dbReference type="NCBI Taxonomy" id="105984"/>
    <lineage>
        <taxon>Eukaryota</taxon>
        <taxon>Fungi</taxon>
        <taxon>Dikarya</taxon>
        <taxon>Basidiomycota</taxon>
        <taxon>Agaricomycotina</taxon>
        <taxon>Tremellomycetes</taxon>
        <taxon>Trichosporonales</taxon>
        <taxon>Trichosporonaceae</taxon>
        <taxon>Apiotrichum</taxon>
    </lineage>
</organism>
<evidence type="ECO:0000256" key="4">
    <source>
        <dbReference type="ARBA" id="ARBA00015422"/>
    </source>
</evidence>
<keyword evidence="7" id="KW-0690">Ribosome biogenesis</keyword>
<dbReference type="EMBL" id="RSCE01000001">
    <property type="protein sequence ID" value="RSH88374.1"/>
    <property type="molecule type" value="Genomic_DNA"/>
</dbReference>
<dbReference type="AlphaFoldDB" id="A0A427YBI4"/>
<comment type="subcellular location">
    <subcellularLocation>
        <location evidence="2 7">Nucleus</location>
        <location evidence="2 7">Nucleolus</location>
    </subcellularLocation>
</comment>
<evidence type="ECO:0000313" key="11">
    <source>
        <dbReference type="EMBL" id="RSH88374.1"/>
    </source>
</evidence>
<reference evidence="11 12" key="1">
    <citation type="submission" date="2018-11" db="EMBL/GenBank/DDBJ databases">
        <title>Genome sequence of Apiotrichum porosum DSM 27194.</title>
        <authorList>
            <person name="Aliyu H."/>
            <person name="Gorte O."/>
            <person name="Ochsenreither K."/>
        </authorList>
    </citation>
    <scope>NUCLEOTIDE SEQUENCE [LARGE SCALE GENOMIC DNA]</scope>
    <source>
        <strain evidence="11 12">DSM 27194</strain>
    </source>
</reference>
<proteinExistence type="inferred from homology"/>
<accession>A0A427YBI4</accession>
<keyword evidence="12" id="KW-1185">Reference proteome</keyword>
<feature type="compositionally biased region" description="Acidic residues" evidence="8">
    <location>
        <begin position="91"/>
        <end position="120"/>
    </location>
</feature>
<dbReference type="STRING" id="105984.A0A427YBI4"/>
<evidence type="ECO:0000256" key="8">
    <source>
        <dbReference type="SAM" id="MobiDB-lite"/>
    </source>
</evidence>
<feature type="region of interest" description="Disordered" evidence="8">
    <location>
        <begin position="15"/>
        <end position="134"/>
    </location>
</feature>
<evidence type="ECO:0000256" key="1">
    <source>
        <dbReference type="ARBA" id="ARBA00002883"/>
    </source>
</evidence>
<keyword evidence="7" id="KW-0698">rRNA processing</keyword>
<dbReference type="Proteomes" id="UP000279236">
    <property type="component" value="Unassembled WGS sequence"/>
</dbReference>
<comment type="similarity">
    <text evidence="3 7">Belongs to the UTP25 family.</text>
</comment>
<keyword evidence="5 7" id="KW-0539">Nucleus</keyword>